<dbReference type="AlphaFoldDB" id="A0A803P9X0"/>
<dbReference type="Pfam" id="PF13456">
    <property type="entry name" value="RVT_3"/>
    <property type="match status" value="1"/>
</dbReference>
<sequence>MVVFLGLQLAEKLKSSPFILQSDCPRVVQYLNGVLKAATNWSALLDGFKSSSLLTDYSSVIHVKKDCNKIAHVLVALALNNVDQTVWLGNIPTCASATMKADWPTPV</sequence>
<dbReference type="GO" id="GO:0004523">
    <property type="term" value="F:RNA-DNA hybrid ribonuclease activity"/>
    <property type="evidence" value="ECO:0007669"/>
    <property type="project" value="InterPro"/>
</dbReference>
<dbReference type="EMBL" id="UZAU01000264">
    <property type="status" value="NOT_ANNOTATED_CDS"/>
    <property type="molecule type" value="Genomic_DNA"/>
</dbReference>
<dbReference type="Gramene" id="evm.model.03.669">
    <property type="protein sequence ID" value="cds.evm.model.03.669"/>
    <property type="gene ID" value="evm.TU.03.669"/>
</dbReference>
<organism evidence="2 3">
    <name type="scientific">Cannabis sativa</name>
    <name type="common">Hemp</name>
    <name type="synonym">Marijuana</name>
    <dbReference type="NCBI Taxonomy" id="3483"/>
    <lineage>
        <taxon>Eukaryota</taxon>
        <taxon>Viridiplantae</taxon>
        <taxon>Streptophyta</taxon>
        <taxon>Embryophyta</taxon>
        <taxon>Tracheophyta</taxon>
        <taxon>Spermatophyta</taxon>
        <taxon>Magnoliopsida</taxon>
        <taxon>eudicotyledons</taxon>
        <taxon>Gunneridae</taxon>
        <taxon>Pentapetalae</taxon>
        <taxon>rosids</taxon>
        <taxon>fabids</taxon>
        <taxon>Rosales</taxon>
        <taxon>Cannabaceae</taxon>
        <taxon>Cannabis</taxon>
    </lineage>
</organism>
<feature type="domain" description="RNase H type-1" evidence="1">
    <location>
        <begin position="4"/>
        <end position="76"/>
    </location>
</feature>
<accession>A0A803P9X0</accession>
<evidence type="ECO:0000313" key="3">
    <source>
        <dbReference type="Proteomes" id="UP000596661"/>
    </source>
</evidence>
<dbReference type="EnsemblPlants" id="evm.model.03.669">
    <property type="protein sequence ID" value="cds.evm.model.03.669"/>
    <property type="gene ID" value="evm.TU.03.669"/>
</dbReference>
<dbReference type="GO" id="GO:0003676">
    <property type="term" value="F:nucleic acid binding"/>
    <property type="evidence" value="ECO:0007669"/>
    <property type="project" value="InterPro"/>
</dbReference>
<proteinExistence type="predicted"/>
<keyword evidence="3" id="KW-1185">Reference proteome</keyword>
<evidence type="ECO:0000259" key="1">
    <source>
        <dbReference type="Pfam" id="PF13456"/>
    </source>
</evidence>
<name>A0A803P9X0_CANSA</name>
<reference evidence="2" key="1">
    <citation type="submission" date="2018-11" db="EMBL/GenBank/DDBJ databases">
        <authorList>
            <person name="Grassa J C."/>
        </authorList>
    </citation>
    <scope>NUCLEOTIDE SEQUENCE [LARGE SCALE GENOMIC DNA]</scope>
</reference>
<protein>
    <recommendedName>
        <fullName evidence="1">RNase H type-1 domain-containing protein</fullName>
    </recommendedName>
</protein>
<dbReference type="Proteomes" id="UP000596661">
    <property type="component" value="Chromosome 3"/>
</dbReference>
<evidence type="ECO:0000313" key="2">
    <source>
        <dbReference type="EnsemblPlants" id="cds.evm.model.03.669"/>
    </source>
</evidence>
<dbReference type="InterPro" id="IPR002156">
    <property type="entry name" value="RNaseH_domain"/>
</dbReference>
<reference evidence="2" key="2">
    <citation type="submission" date="2021-03" db="UniProtKB">
        <authorList>
            <consortium name="EnsemblPlants"/>
        </authorList>
    </citation>
    <scope>IDENTIFICATION</scope>
</reference>